<gene>
    <name evidence="2" type="primary">Cnig_chr_X.g22329</name>
    <name evidence="2" type="ORF">B9Z55_022329</name>
</gene>
<proteinExistence type="predicted"/>
<dbReference type="AlphaFoldDB" id="A0A2G5SK57"/>
<evidence type="ECO:0000313" key="2">
    <source>
        <dbReference type="EMBL" id="PIC15293.1"/>
    </source>
</evidence>
<evidence type="ECO:0000313" key="3">
    <source>
        <dbReference type="Proteomes" id="UP000230233"/>
    </source>
</evidence>
<reference evidence="3" key="1">
    <citation type="submission" date="2017-10" db="EMBL/GenBank/DDBJ databases">
        <title>Rapid genome shrinkage in a self-fertile nematode reveals novel sperm competition proteins.</title>
        <authorList>
            <person name="Yin D."/>
            <person name="Schwarz E.M."/>
            <person name="Thomas C.G."/>
            <person name="Felde R.L."/>
            <person name="Korf I.F."/>
            <person name="Cutter A.D."/>
            <person name="Schartner C.M."/>
            <person name="Ralston E.J."/>
            <person name="Meyer B.J."/>
            <person name="Haag E.S."/>
        </authorList>
    </citation>
    <scope>NUCLEOTIDE SEQUENCE [LARGE SCALE GENOMIC DNA]</scope>
    <source>
        <strain evidence="3">JU1422</strain>
    </source>
</reference>
<evidence type="ECO:0000256" key="1">
    <source>
        <dbReference type="SAM" id="MobiDB-lite"/>
    </source>
</evidence>
<protein>
    <recommendedName>
        <fullName evidence="4">SPK domain-containing protein</fullName>
    </recommendedName>
</protein>
<dbReference type="Proteomes" id="UP000230233">
    <property type="component" value="Chromosome X"/>
</dbReference>
<comment type="caution">
    <text evidence="2">The sequence shown here is derived from an EMBL/GenBank/DDBJ whole genome shotgun (WGS) entry which is preliminary data.</text>
</comment>
<dbReference type="OrthoDB" id="5869984at2759"/>
<evidence type="ECO:0008006" key="4">
    <source>
        <dbReference type="Google" id="ProtNLM"/>
    </source>
</evidence>
<feature type="compositionally biased region" description="Basic and acidic residues" evidence="1">
    <location>
        <begin position="134"/>
        <end position="153"/>
    </location>
</feature>
<feature type="region of interest" description="Disordered" evidence="1">
    <location>
        <begin position="122"/>
        <end position="170"/>
    </location>
</feature>
<name>A0A2G5SK57_9PELO</name>
<sequence length="170" mass="19712">MKPLERKKFDGSNNPKYDDWKTIFMKGFGKDPRMTKLNKQIQLKGLVSRVTEDLLEGGKLEERDYGVAWTILDDNFEKPARILLALERKFNRIKIESTAHESTTRLKKGMNKEDRKQENLTMESIQPGTMDFGSKMDQDRLKPHAEPNREKLIKVLLPQNKAPKGEKEPA</sequence>
<dbReference type="EMBL" id="PDUG01000006">
    <property type="protein sequence ID" value="PIC15293.1"/>
    <property type="molecule type" value="Genomic_DNA"/>
</dbReference>
<accession>A0A2G5SK57</accession>
<organism evidence="2 3">
    <name type="scientific">Caenorhabditis nigoni</name>
    <dbReference type="NCBI Taxonomy" id="1611254"/>
    <lineage>
        <taxon>Eukaryota</taxon>
        <taxon>Metazoa</taxon>
        <taxon>Ecdysozoa</taxon>
        <taxon>Nematoda</taxon>
        <taxon>Chromadorea</taxon>
        <taxon>Rhabditida</taxon>
        <taxon>Rhabditina</taxon>
        <taxon>Rhabditomorpha</taxon>
        <taxon>Rhabditoidea</taxon>
        <taxon>Rhabditidae</taxon>
        <taxon>Peloderinae</taxon>
        <taxon>Caenorhabditis</taxon>
    </lineage>
</organism>
<keyword evidence="3" id="KW-1185">Reference proteome</keyword>